<keyword evidence="1" id="KW-0378">Hydrolase</keyword>
<dbReference type="Gene3D" id="3.40.50.1820">
    <property type="entry name" value="alpha/beta hydrolase"/>
    <property type="match status" value="1"/>
</dbReference>
<gene>
    <name evidence="1" type="primary">ydeN</name>
    <name evidence="1" type="ORF">SsS58_02471</name>
</gene>
<proteinExistence type="predicted"/>
<comment type="caution">
    <text evidence="1">The sequence shown here is derived from an EMBL/GenBank/DDBJ whole genome shotgun (WGS) entry which is preliminary data.</text>
</comment>
<evidence type="ECO:0000313" key="1">
    <source>
        <dbReference type="EMBL" id="GAQ62114.1"/>
    </source>
</evidence>
<reference evidence="2" key="1">
    <citation type="submission" date="2015-11" db="EMBL/GenBank/DDBJ databases">
        <authorList>
            <consortium name="Cross-ministerial Strategic Innovation Promotion Program (SIP) consortium"/>
            <person name="Tomihama T."/>
            <person name="Ikenaga M."/>
            <person name="Sakai M."/>
            <person name="Okubo T."/>
            <person name="Ikeda S."/>
        </authorList>
    </citation>
    <scope>NUCLEOTIDE SEQUENCE [LARGE SCALE GENOMIC DNA]</scope>
    <source>
        <strain evidence="2">S58</strain>
    </source>
</reference>
<dbReference type="Pfam" id="PF06821">
    <property type="entry name" value="Ser_hydrolase"/>
    <property type="match status" value="1"/>
</dbReference>
<evidence type="ECO:0000313" key="2">
    <source>
        <dbReference type="Proteomes" id="UP000067448"/>
    </source>
</evidence>
<dbReference type="EMBL" id="BCMM01000009">
    <property type="protein sequence ID" value="GAQ62114.1"/>
    <property type="molecule type" value="Genomic_DNA"/>
</dbReference>
<name>A0A100JM83_STRSC</name>
<dbReference type="SUPFAM" id="SSF53474">
    <property type="entry name" value="alpha/beta-Hydrolases"/>
    <property type="match status" value="1"/>
</dbReference>
<dbReference type="Proteomes" id="UP000067448">
    <property type="component" value="Unassembled WGS sequence"/>
</dbReference>
<protein>
    <submittedName>
        <fullName evidence="1">Putative hydrolase YdeN</fullName>
    </submittedName>
</protein>
<dbReference type="InterPro" id="IPR029058">
    <property type="entry name" value="AB_hydrolase_fold"/>
</dbReference>
<accession>A0A100JM83</accession>
<dbReference type="AlphaFoldDB" id="A0A100JM83"/>
<reference evidence="2" key="3">
    <citation type="submission" date="2016-02" db="EMBL/GenBank/DDBJ databases">
        <title>Draft genome of pathogenic Streptomyces sp. in Japan.</title>
        <authorList>
            <person name="Tomihama T."/>
            <person name="Ikenaga M."/>
            <person name="Sakai M."/>
            <person name="Okubo T."/>
            <person name="Ikeda S."/>
        </authorList>
    </citation>
    <scope>NUCLEOTIDE SEQUENCE [LARGE SCALE GENOMIC DNA]</scope>
    <source>
        <strain evidence="2">S58</strain>
    </source>
</reference>
<dbReference type="InterPro" id="IPR010662">
    <property type="entry name" value="RBBP9/YdeN"/>
</dbReference>
<sequence length="266" mass="28775">MRVWVRVRVRRRAPPGPVRTIHPAADTALHPAADTAVHPATETALDRQGRFADDLGMTQTPTADGPRAFLILHGWQNHRPAAHWQHWLADRLTDLGHEVAYPQLPEPDDPDLERWLAELDALLGELAGRWITVVCHSLACLLWLHAVARDDVLSGPVDRVLLVAPPAPEVALDHPEIAEFAPPRPDPARLAAAASYTRVVGGDDDPYCPGGAAAVYAGPLGLDADVLPGQGHLDLDAGYGSWPSVFDWCLDATPGSYEKAPVHART</sequence>
<dbReference type="GO" id="GO:0016787">
    <property type="term" value="F:hydrolase activity"/>
    <property type="evidence" value="ECO:0007669"/>
    <property type="project" value="UniProtKB-KW"/>
</dbReference>
<organism evidence="1 2">
    <name type="scientific">Streptomyces scabiei</name>
    <dbReference type="NCBI Taxonomy" id="1930"/>
    <lineage>
        <taxon>Bacteria</taxon>
        <taxon>Bacillati</taxon>
        <taxon>Actinomycetota</taxon>
        <taxon>Actinomycetes</taxon>
        <taxon>Kitasatosporales</taxon>
        <taxon>Streptomycetaceae</taxon>
        <taxon>Streptomyces</taxon>
    </lineage>
</organism>
<reference evidence="1 2" key="2">
    <citation type="journal article" date="2016" name="Genome Announc.">
        <title>Draft Genome Sequences of Streptomyces scabiei S58, Streptomyces turgidiscabies T45, and Streptomyces acidiscabies a10, the Pathogens of Potato Common Scab, Isolated in Japan.</title>
        <authorList>
            <person name="Tomihama T."/>
            <person name="Nishi Y."/>
            <person name="Sakai M."/>
            <person name="Ikenaga M."/>
            <person name="Okubo T."/>
            <person name="Ikeda S."/>
        </authorList>
    </citation>
    <scope>NUCLEOTIDE SEQUENCE [LARGE SCALE GENOMIC DNA]</scope>
    <source>
        <strain evidence="1 2">S58</strain>
    </source>
</reference>